<protein>
    <submittedName>
        <fullName evidence="1">Uncharacterized protein</fullName>
    </submittedName>
</protein>
<name>A0A225DN10_9BACT</name>
<evidence type="ECO:0000313" key="2">
    <source>
        <dbReference type="Proteomes" id="UP000214646"/>
    </source>
</evidence>
<keyword evidence="2" id="KW-1185">Reference proteome</keyword>
<dbReference type="AlphaFoldDB" id="A0A225DN10"/>
<proteinExistence type="predicted"/>
<dbReference type="EMBL" id="NIDE01000009">
    <property type="protein sequence ID" value="OWK39948.1"/>
    <property type="molecule type" value="Genomic_DNA"/>
</dbReference>
<accession>A0A225DN10</accession>
<organism evidence="1 2">
    <name type="scientific">Fimbriiglobus ruber</name>
    <dbReference type="NCBI Taxonomy" id="1908690"/>
    <lineage>
        <taxon>Bacteria</taxon>
        <taxon>Pseudomonadati</taxon>
        <taxon>Planctomycetota</taxon>
        <taxon>Planctomycetia</taxon>
        <taxon>Gemmatales</taxon>
        <taxon>Gemmataceae</taxon>
        <taxon>Fimbriiglobus</taxon>
    </lineage>
</organism>
<evidence type="ECO:0000313" key="1">
    <source>
        <dbReference type="EMBL" id="OWK39948.1"/>
    </source>
</evidence>
<dbReference type="RefSeq" id="WP_088256762.1">
    <property type="nucleotide sequence ID" value="NZ_NIDE01000009.1"/>
</dbReference>
<gene>
    <name evidence="1" type="ORF">FRUB_05838</name>
</gene>
<reference evidence="2" key="1">
    <citation type="submission" date="2017-06" db="EMBL/GenBank/DDBJ databases">
        <title>Genome analysis of Fimbriiglobus ruber SP5, the first member of the order Planctomycetales with confirmed chitinolytic capability.</title>
        <authorList>
            <person name="Ravin N.V."/>
            <person name="Rakitin A.L."/>
            <person name="Ivanova A.A."/>
            <person name="Beletsky A.V."/>
            <person name="Kulichevskaya I.S."/>
            <person name="Mardanov A.V."/>
            <person name="Dedysh S.N."/>
        </authorList>
    </citation>
    <scope>NUCLEOTIDE SEQUENCE [LARGE SCALE GENOMIC DNA]</scope>
    <source>
        <strain evidence="2">SP5</strain>
    </source>
</reference>
<dbReference type="OrthoDB" id="5402145at2"/>
<comment type="caution">
    <text evidence="1">The sequence shown here is derived from an EMBL/GenBank/DDBJ whole genome shotgun (WGS) entry which is preliminary data.</text>
</comment>
<dbReference type="Proteomes" id="UP000214646">
    <property type="component" value="Unassembled WGS sequence"/>
</dbReference>
<sequence length="109" mass="12041">MTSAPLKSSLTPAARRLVELMQRINFGTIEDLPVRRGQPVLDPLPRYVTEVKFGGENGARPELMAPDFPLKAQVIELIRRLADLGDGTVAALEIKHGIPFRMLLTSPPR</sequence>